<dbReference type="OrthoDB" id="5078320at2759"/>
<protein>
    <recommendedName>
        <fullName evidence="2">DUF7053 domain-containing protein</fullName>
    </recommendedName>
</protein>
<proteinExistence type="predicted"/>
<feature type="compositionally biased region" description="Low complexity" evidence="1">
    <location>
        <begin position="236"/>
        <end position="255"/>
    </location>
</feature>
<dbReference type="InterPro" id="IPR055481">
    <property type="entry name" value="DUF7053"/>
</dbReference>
<dbReference type="PANTHER" id="PTHR38117:SF2">
    <property type="entry name" value="NACHT AND WD40 DOMAIN PROTEIN"/>
    <property type="match status" value="1"/>
</dbReference>
<feature type="compositionally biased region" description="Polar residues" evidence="1">
    <location>
        <begin position="197"/>
        <end position="206"/>
    </location>
</feature>
<name>A0A024SM58_HYPJR</name>
<dbReference type="HOGENOM" id="CLU_028035_0_0_1"/>
<reference evidence="4" key="1">
    <citation type="journal article" date="2013" name="Ind. Biotechnol.">
        <title>Comparative genomics analysis of Trichoderma reesei strains.</title>
        <authorList>
            <person name="Koike H."/>
            <person name="Aerts A."/>
            <person name="LaButti K."/>
            <person name="Grigoriev I.V."/>
            <person name="Baker S.E."/>
        </authorList>
    </citation>
    <scope>NUCLEOTIDE SEQUENCE [LARGE SCALE GENOMIC DNA]</scope>
    <source>
        <strain evidence="4">ATCC 56765 / BCRC 32924 / NRRL 11460 / Rut C-30</strain>
    </source>
</reference>
<dbReference type="KEGG" id="trr:M419DRAFT_126533"/>
<gene>
    <name evidence="3" type="ORF">M419DRAFT_126533</name>
</gene>
<dbReference type="Proteomes" id="UP000024376">
    <property type="component" value="Unassembled WGS sequence"/>
</dbReference>
<feature type="compositionally biased region" description="Low complexity" evidence="1">
    <location>
        <begin position="298"/>
        <end position="308"/>
    </location>
</feature>
<feature type="compositionally biased region" description="Polar residues" evidence="1">
    <location>
        <begin position="331"/>
        <end position="363"/>
    </location>
</feature>
<dbReference type="PANTHER" id="PTHR38117">
    <property type="entry name" value="NACHT AND WD40 DOMAIN PROTEIN"/>
    <property type="match status" value="1"/>
</dbReference>
<dbReference type="Pfam" id="PF23155">
    <property type="entry name" value="DUF7053"/>
    <property type="match status" value="1"/>
</dbReference>
<feature type="region of interest" description="Disordered" evidence="1">
    <location>
        <begin position="195"/>
        <end position="285"/>
    </location>
</feature>
<evidence type="ECO:0000313" key="3">
    <source>
        <dbReference type="EMBL" id="ETS07108.1"/>
    </source>
</evidence>
<evidence type="ECO:0000256" key="1">
    <source>
        <dbReference type="SAM" id="MobiDB-lite"/>
    </source>
</evidence>
<dbReference type="EMBL" id="KI911139">
    <property type="protein sequence ID" value="ETS07108.1"/>
    <property type="molecule type" value="Genomic_DNA"/>
</dbReference>
<evidence type="ECO:0000313" key="4">
    <source>
        <dbReference type="Proteomes" id="UP000024376"/>
    </source>
</evidence>
<sequence length="381" mass="41622">MLRKKEAFTLVTPIPGFIPRQLAIDILHSHSEVITLNPLVLGHKPISAPRNAAADEFYSTWYEIEERIQFLPGTGKLGSGKIKFNGCFHDMPWGLQTHIYAPMNIDLRNTYRICGNQPGVEPPEHREIGLEALGAPSDGLYLREDIEVKANITMVSFVKAQLKAANREMVQRIIKKAELLDAGVLKAMMEDGKLKTVNPNDRSTTPAVAAGISPHSRQPSVNYGVQGQKSAAAQMPPSYSPAYPHYAYPSPQQPQTPQLYDPRQSMYSSTPQQGLYAPPPIPPKEQMVIMELPGDYPAQFAQPAQGQGQVQGQGQGLYGSPLPSPGYRPPSASSSDPRWSQGQPSPSLVNPLRLSSGSTSSAGQHHGFVNELSAHPEKSEY</sequence>
<dbReference type="AlphaFoldDB" id="A0A024SM58"/>
<evidence type="ECO:0000259" key="2">
    <source>
        <dbReference type="Pfam" id="PF23155"/>
    </source>
</evidence>
<feature type="domain" description="DUF7053" evidence="2">
    <location>
        <begin position="3"/>
        <end position="178"/>
    </location>
</feature>
<feature type="compositionally biased region" description="Polar residues" evidence="1">
    <location>
        <begin position="215"/>
        <end position="231"/>
    </location>
</feature>
<organism evidence="3 4">
    <name type="scientific">Hypocrea jecorina (strain ATCC 56765 / BCRC 32924 / NRRL 11460 / Rut C-30)</name>
    <name type="common">Trichoderma reesei</name>
    <dbReference type="NCBI Taxonomy" id="1344414"/>
    <lineage>
        <taxon>Eukaryota</taxon>
        <taxon>Fungi</taxon>
        <taxon>Dikarya</taxon>
        <taxon>Ascomycota</taxon>
        <taxon>Pezizomycotina</taxon>
        <taxon>Sordariomycetes</taxon>
        <taxon>Hypocreomycetidae</taxon>
        <taxon>Hypocreales</taxon>
        <taxon>Hypocreaceae</taxon>
        <taxon>Trichoderma</taxon>
    </lineage>
</organism>
<feature type="region of interest" description="Disordered" evidence="1">
    <location>
        <begin position="298"/>
        <end position="381"/>
    </location>
</feature>
<accession>A0A024SM58</accession>